<evidence type="ECO:0000256" key="3">
    <source>
        <dbReference type="ARBA" id="ARBA00022676"/>
    </source>
</evidence>
<sequence>MTAAIMLPDPLHPIAEAEAEHAFGLILDGKLDDDAIVRFLIALTERGETASEITGAARAMRARMIPINAPANAIDVCGTGGDGHHTLNVSTAVSLVVAACGVPVAKHGNRAASSKAGAADTLEALGLDLDRAAETAEETLSDLGICFLFAARHHPAMGRIMPIRKAIGRRTIFNLMGPLANPAKVTRQLVGIARPAYVPIYAEALMHLGSEHSFVISGDEGLDELSLAGGNEVAEIKGGELAMRRVSPEDAGLAIAPVTAIRGGDAAYNADALRRLLLGEHGPYRDAVLLNAAGALIVAGEVETWRDGVEEAAEAIDKGLANALLNCWISALRA</sequence>
<feature type="binding site" evidence="9">
    <location>
        <position position="224"/>
    </location>
    <ligand>
        <name>Mg(2+)</name>
        <dbReference type="ChEBI" id="CHEBI:18420"/>
        <label>2</label>
    </ligand>
</feature>
<accession>T0IQQ0</accession>
<feature type="binding site" evidence="9">
    <location>
        <position position="78"/>
    </location>
    <ligand>
        <name>anthranilate</name>
        <dbReference type="ChEBI" id="CHEBI:16567"/>
        <label>1</label>
    </ligand>
</feature>
<dbReference type="PATRIC" id="fig|1096930.3.peg.3126"/>
<evidence type="ECO:0000256" key="9">
    <source>
        <dbReference type="HAMAP-Rule" id="MF_00211"/>
    </source>
</evidence>
<feature type="binding site" evidence="9">
    <location>
        <position position="164"/>
    </location>
    <ligand>
        <name>anthranilate</name>
        <dbReference type="ChEBI" id="CHEBI:16567"/>
        <label>2</label>
    </ligand>
</feature>
<evidence type="ECO:0000256" key="1">
    <source>
        <dbReference type="ARBA" id="ARBA00004907"/>
    </source>
</evidence>
<feature type="binding site" evidence="9">
    <location>
        <position position="118"/>
    </location>
    <ligand>
        <name>5-phospho-alpha-D-ribose 1-diphosphate</name>
        <dbReference type="ChEBI" id="CHEBI:58017"/>
    </ligand>
</feature>
<evidence type="ECO:0000256" key="6">
    <source>
        <dbReference type="ARBA" id="ARBA00023141"/>
    </source>
</evidence>
<feature type="binding site" evidence="9">
    <location>
        <position position="109"/>
    </location>
    <ligand>
        <name>anthranilate</name>
        <dbReference type="ChEBI" id="CHEBI:16567"/>
        <label>1</label>
    </ligand>
</feature>
<comment type="catalytic activity">
    <reaction evidence="7 9">
        <text>N-(5-phospho-beta-D-ribosyl)anthranilate + diphosphate = 5-phospho-alpha-D-ribose 1-diphosphate + anthranilate</text>
        <dbReference type="Rhea" id="RHEA:11768"/>
        <dbReference type="ChEBI" id="CHEBI:16567"/>
        <dbReference type="ChEBI" id="CHEBI:18277"/>
        <dbReference type="ChEBI" id="CHEBI:33019"/>
        <dbReference type="ChEBI" id="CHEBI:58017"/>
        <dbReference type="EC" id="2.4.2.18"/>
    </reaction>
</comment>
<evidence type="ECO:0000259" key="10">
    <source>
        <dbReference type="Pfam" id="PF00591"/>
    </source>
</evidence>
<dbReference type="InterPro" id="IPR036320">
    <property type="entry name" value="Glycosyl_Trfase_fam3_N_dom_sf"/>
</dbReference>
<dbReference type="InterPro" id="IPR005940">
    <property type="entry name" value="Anthranilate_Pribosyl_Tfrase"/>
</dbReference>
<evidence type="ECO:0000259" key="11">
    <source>
        <dbReference type="Pfam" id="PF02885"/>
    </source>
</evidence>
<feature type="binding site" evidence="9">
    <location>
        <position position="78"/>
    </location>
    <ligand>
        <name>5-phospho-alpha-D-ribose 1-diphosphate</name>
        <dbReference type="ChEBI" id="CHEBI:58017"/>
    </ligand>
</feature>
<feature type="binding site" evidence="9">
    <location>
        <begin position="81"/>
        <end position="82"/>
    </location>
    <ligand>
        <name>5-phospho-alpha-D-ribose 1-diphosphate</name>
        <dbReference type="ChEBI" id="CHEBI:58017"/>
    </ligand>
</feature>
<name>T0IQQ0_9SPHN</name>
<reference evidence="12 13" key="1">
    <citation type="journal article" date="2013" name="Genome Announc.">
        <title>Genome Sequence of Novosphingobium lindaniclasticum LE124T, Isolated from a Hexachlorocyclohexane Dumpsite.</title>
        <authorList>
            <person name="Saxena A."/>
            <person name="Nayyar N."/>
            <person name="Sangwan N."/>
            <person name="Kumari R."/>
            <person name="Khurana J.P."/>
            <person name="Lal R."/>
        </authorList>
    </citation>
    <scope>NUCLEOTIDE SEQUENCE [LARGE SCALE GENOMIC DNA]</scope>
    <source>
        <strain evidence="12 13">LE124</strain>
    </source>
</reference>
<keyword evidence="9" id="KW-0460">Magnesium</keyword>
<comment type="cofactor">
    <cofactor evidence="9">
        <name>Mg(2+)</name>
        <dbReference type="ChEBI" id="CHEBI:18420"/>
    </cofactor>
    <text evidence="9">Binds 2 magnesium ions per monomer.</text>
</comment>
<evidence type="ECO:0000256" key="8">
    <source>
        <dbReference type="ARBA" id="ARBA00061188"/>
    </source>
</evidence>
<feature type="domain" description="Glycosyl transferase family 3" evidence="10">
    <location>
        <begin position="72"/>
        <end position="321"/>
    </location>
</feature>
<dbReference type="RefSeq" id="WP_021234952.1">
    <property type="nucleotide sequence ID" value="NZ_ATHL01000100.1"/>
</dbReference>
<gene>
    <name evidence="9" type="primary">trpD</name>
    <name evidence="12" type="ORF">L284_15735</name>
</gene>
<dbReference type="UniPathway" id="UPA00035">
    <property type="reaction ID" value="UER00041"/>
</dbReference>
<feature type="binding site" evidence="9">
    <location>
        <position position="86"/>
    </location>
    <ligand>
        <name>5-phospho-alpha-D-ribose 1-diphosphate</name>
        <dbReference type="ChEBI" id="CHEBI:58017"/>
    </ligand>
</feature>
<comment type="function">
    <text evidence="9">Catalyzes the transfer of the phosphoribosyl group of 5-phosphorylribose-1-pyrophosphate (PRPP) to anthranilate to yield N-(5'-phosphoribosyl)-anthranilate (PRA).</text>
</comment>
<evidence type="ECO:0000256" key="5">
    <source>
        <dbReference type="ARBA" id="ARBA00022822"/>
    </source>
</evidence>
<dbReference type="eggNOG" id="COG0547">
    <property type="taxonomic scope" value="Bacteria"/>
</dbReference>
<evidence type="ECO:0000313" key="12">
    <source>
        <dbReference type="EMBL" id="EQB11984.1"/>
    </source>
</evidence>
<protein>
    <recommendedName>
        <fullName evidence="9">Anthranilate phosphoribosyltransferase</fullName>
        <ecNumber evidence="9">2.4.2.18</ecNumber>
    </recommendedName>
</protein>
<feature type="binding site" evidence="9">
    <location>
        <position position="90"/>
    </location>
    <ligand>
        <name>Mg(2+)</name>
        <dbReference type="ChEBI" id="CHEBI:18420"/>
        <label>1</label>
    </ligand>
</feature>
<keyword evidence="2 9" id="KW-0028">Amino-acid biosynthesis</keyword>
<dbReference type="FunFam" id="3.40.1030.10:FF:000002">
    <property type="entry name" value="Anthranilate phosphoribosyltransferase"/>
    <property type="match status" value="1"/>
</dbReference>
<dbReference type="Pfam" id="PF02885">
    <property type="entry name" value="Glycos_trans_3N"/>
    <property type="match status" value="1"/>
</dbReference>
<keyword evidence="5 9" id="KW-0822">Tryptophan biosynthesis</keyword>
<dbReference type="SUPFAM" id="SSF52418">
    <property type="entry name" value="Nucleoside phosphorylase/phosphoribosyltransferase catalytic domain"/>
    <property type="match status" value="1"/>
</dbReference>
<keyword evidence="6 9" id="KW-0057">Aromatic amino acid biosynthesis</keyword>
<dbReference type="AlphaFoldDB" id="T0IQQ0"/>
<dbReference type="OrthoDB" id="9806430at2"/>
<keyword evidence="3 9" id="KW-0328">Glycosyltransferase</keyword>
<keyword evidence="13" id="KW-1185">Reference proteome</keyword>
<evidence type="ECO:0000313" key="13">
    <source>
        <dbReference type="Proteomes" id="UP000015527"/>
    </source>
</evidence>
<dbReference type="Pfam" id="PF00591">
    <property type="entry name" value="Glycos_transf_3"/>
    <property type="match status" value="1"/>
</dbReference>
<dbReference type="Proteomes" id="UP000015527">
    <property type="component" value="Unassembled WGS sequence"/>
</dbReference>
<dbReference type="InterPro" id="IPR000312">
    <property type="entry name" value="Glycosyl_Trfase_fam3"/>
</dbReference>
<comment type="similarity">
    <text evidence="8">In the C-terminal section; belongs to the anthranilate phosphoribosyltransferase family.</text>
</comment>
<keyword evidence="9" id="KW-0479">Metal-binding</keyword>
<feature type="binding site" evidence="9">
    <location>
        <begin position="106"/>
        <end position="114"/>
    </location>
    <ligand>
        <name>5-phospho-alpha-D-ribose 1-diphosphate</name>
        <dbReference type="ChEBI" id="CHEBI:58017"/>
    </ligand>
</feature>
<dbReference type="HAMAP" id="MF_00211">
    <property type="entry name" value="TrpD"/>
    <property type="match status" value="1"/>
</dbReference>
<dbReference type="InterPro" id="IPR017459">
    <property type="entry name" value="Glycosyl_Trfase_fam3_N_dom"/>
</dbReference>
<comment type="similarity">
    <text evidence="9">Belongs to the anthranilate phosphoribosyltransferase family.</text>
</comment>
<dbReference type="PANTHER" id="PTHR43285">
    <property type="entry name" value="ANTHRANILATE PHOSPHORIBOSYLTRANSFERASE"/>
    <property type="match status" value="1"/>
</dbReference>
<keyword evidence="4 9" id="KW-0808">Transferase</keyword>
<proteinExistence type="inferred from homology"/>
<comment type="caution">
    <text evidence="9">Lacks conserved residue(s) required for the propagation of feature annotation.</text>
</comment>
<dbReference type="Gene3D" id="1.20.970.10">
    <property type="entry name" value="Transferase, Pyrimidine Nucleoside Phosphorylase, Chain C"/>
    <property type="match status" value="1"/>
</dbReference>
<dbReference type="GO" id="GO:0005829">
    <property type="term" value="C:cytosol"/>
    <property type="evidence" value="ECO:0007669"/>
    <property type="project" value="TreeGrafter"/>
</dbReference>
<comment type="pathway">
    <text evidence="1 9">Amino-acid biosynthesis; L-tryptophan biosynthesis; L-tryptophan from chorismate: step 2/5.</text>
</comment>
<feature type="domain" description="Glycosyl transferase family 3 N-terminal" evidence="11">
    <location>
        <begin position="15"/>
        <end position="63"/>
    </location>
</feature>
<feature type="binding site" evidence="9">
    <location>
        <position position="224"/>
    </location>
    <ligand>
        <name>Mg(2+)</name>
        <dbReference type="ChEBI" id="CHEBI:18420"/>
        <label>1</label>
    </ligand>
</feature>
<dbReference type="NCBIfam" id="TIGR01245">
    <property type="entry name" value="trpD"/>
    <property type="match status" value="1"/>
</dbReference>
<dbReference type="GO" id="GO:0000287">
    <property type="term" value="F:magnesium ion binding"/>
    <property type="evidence" value="ECO:0007669"/>
    <property type="project" value="UniProtKB-UniRule"/>
</dbReference>
<organism evidence="12 13">
    <name type="scientific">Novosphingobium lindaniclasticum LE124</name>
    <dbReference type="NCBI Taxonomy" id="1096930"/>
    <lineage>
        <taxon>Bacteria</taxon>
        <taxon>Pseudomonadati</taxon>
        <taxon>Pseudomonadota</taxon>
        <taxon>Alphaproteobacteria</taxon>
        <taxon>Sphingomonadales</taxon>
        <taxon>Sphingomonadaceae</taxon>
        <taxon>Novosphingobium</taxon>
    </lineage>
</organism>
<dbReference type="SUPFAM" id="SSF47648">
    <property type="entry name" value="Nucleoside phosphorylase/phosphoribosyltransferase N-terminal domain"/>
    <property type="match status" value="1"/>
</dbReference>
<dbReference type="GO" id="GO:0000162">
    <property type="term" value="P:L-tryptophan biosynthetic process"/>
    <property type="evidence" value="ECO:0007669"/>
    <property type="project" value="UniProtKB-UniRule"/>
</dbReference>
<dbReference type="EC" id="2.4.2.18" evidence="9"/>
<dbReference type="InterPro" id="IPR035902">
    <property type="entry name" value="Nuc_phospho_transferase"/>
</dbReference>
<comment type="caution">
    <text evidence="12">The sequence shown here is derived from an EMBL/GenBank/DDBJ whole genome shotgun (WGS) entry which is preliminary data.</text>
</comment>
<dbReference type="Gene3D" id="3.40.1030.10">
    <property type="entry name" value="Nucleoside phosphorylase/phosphoribosyltransferase catalytic domain"/>
    <property type="match status" value="1"/>
</dbReference>
<feature type="binding site" evidence="9">
    <location>
        <begin position="88"/>
        <end position="91"/>
    </location>
    <ligand>
        <name>5-phospho-alpha-D-ribose 1-diphosphate</name>
        <dbReference type="ChEBI" id="CHEBI:58017"/>
    </ligand>
</feature>
<evidence type="ECO:0000256" key="2">
    <source>
        <dbReference type="ARBA" id="ARBA00022605"/>
    </source>
</evidence>
<comment type="subunit">
    <text evidence="9">Homodimer.</text>
</comment>
<evidence type="ECO:0000256" key="7">
    <source>
        <dbReference type="ARBA" id="ARBA00052328"/>
    </source>
</evidence>
<feature type="binding site" evidence="9">
    <location>
        <position position="223"/>
    </location>
    <ligand>
        <name>Mg(2+)</name>
        <dbReference type="ChEBI" id="CHEBI:18420"/>
        <label>2</label>
    </ligand>
</feature>
<dbReference type="EMBL" id="ATHL01000100">
    <property type="protein sequence ID" value="EQB11984.1"/>
    <property type="molecule type" value="Genomic_DNA"/>
</dbReference>
<evidence type="ECO:0000256" key="4">
    <source>
        <dbReference type="ARBA" id="ARBA00022679"/>
    </source>
</evidence>
<dbReference type="PANTHER" id="PTHR43285:SF2">
    <property type="entry name" value="ANTHRANILATE PHOSPHORIBOSYLTRANSFERASE"/>
    <property type="match status" value="1"/>
</dbReference>
<dbReference type="GO" id="GO:0004048">
    <property type="term" value="F:anthranilate phosphoribosyltransferase activity"/>
    <property type="evidence" value="ECO:0007669"/>
    <property type="project" value="UniProtKB-UniRule"/>
</dbReference>